<name>X1LUL9_9ZZZZ</name>
<proteinExistence type="predicted"/>
<dbReference type="AlphaFoldDB" id="X1LUL9"/>
<accession>X1LUL9</accession>
<gene>
    <name evidence="1" type="ORF">S06H3_29680</name>
</gene>
<dbReference type="EMBL" id="BARV01017413">
    <property type="protein sequence ID" value="GAI23052.1"/>
    <property type="molecule type" value="Genomic_DNA"/>
</dbReference>
<protein>
    <submittedName>
        <fullName evidence="1">Uncharacterized protein</fullName>
    </submittedName>
</protein>
<organism evidence="1">
    <name type="scientific">marine sediment metagenome</name>
    <dbReference type="NCBI Taxonomy" id="412755"/>
    <lineage>
        <taxon>unclassified sequences</taxon>
        <taxon>metagenomes</taxon>
        <taxon>ecological metagenomes</taxon>
    </lineage>
</organism>
<comment type="caution">
    <text evidence="1">The sequence shown here is derived from an EMBL/GenBank/DDBJ whole genome shotgun (WGS) entry which is preliminary data.</text>
</comment>
<sequence length="90" mass="10156">MSESQTRERVENLKSPVNKFQLLTETGIDMLTGNIEAECEHFKADTDIRIALQETKIIRLTSVLTLSAYYHINRAYFHASPGFLAILAGI</sequence>
<evidence type="ECO:0000313" key="1">
    <source>
        <dbReference type="EMBL" id="GAI23052.1"/>
    </source>
</evidence>
<reference evidence="1" key="1">
    <citation type="journal article" date="2014" name="Front. Microbiol.">
        <title>High frequency of phylogenetically diverse reductive dehalogenase-homologous genes in deep subseafloor sedimentary metagenomes.</title>
        <authorList>
            <person name="Kawai M."/>
            <person name="Futagami T."/>
            <person name="Toyoda A."/>
            <person name="Takaki Y."/>
            <person name="Nishi S."/>
            <person name="Hori S."/>
            <person name="Arai W."/>
            <person name="Tsubouchi T."/>
            <person name="Morono Y."/>
            <person name="Uchiyama I."/>
            <person name="Ito T."/>
            <person name="Fujiyama A."/>
            <person name="Inagaki F."/>
            <person name="Takami H."/>
        </authorList>
    </citation>
    <scope>NUCLEOTIDE SEQUENCE</scope>
    <source>
        <strain evidence="1">Expedition CK06-06</strain>
    </source>
</reference>
<feature type="non-terminal residue" evidence="1">
    <location>
        <position position="90"/>
    </location>
</feature>